<keyword evidence="3" id="KW-1185">Reference proteome</keyword>
<name>A0A8R7PBF2_TRIUA</name>
<reference evidence="3" key="1">
    <citation type="journal article" date="2013" name="Nature">
        <title>Draft genome of the wheat A-genome progenitor Triticum urartu.</title>
        <authorList>
            <person name="Ling H.Q."/>
            <person name="Zhao S."/>
            <person name="Liu D."/>
            <person name="Wang J."/>
            <person name="Sun H."/>
            <person name="Zhang C."/>
            <person name="Fan H."/>
            <person name="Li D."/>
            <person name="Dong L."/>
            <person name="Tao Y."/>
            <person name="Gao C."/>
            <person name="Wu H."/>
            <person name="Li Y."/>
            <person name="Cui Y."/>
            <person name="Guo X."/>
            <person name="Zheng S."/>
            <person name="Wang B."/>
            <person name="Yu K."/>
            <person name="Liang Q."/>
            <person name="Yang W."/>
            <person name="Lou X."/>
            <person name="Chen J."/>
            <person name="Feng M."/>
            <person name="Jian J."/>
            <person name="Zhang X."/>
            <person name="Luo G."/>
            <person name="Jiang Y."/>
            <person name="Liu J."/>
            <person name="Wang Z."/>
            <person name="Sha Y."/>
            <person name="Zhang B."/>
            <person name="Wu H."/>
            <person name="Tang D."/>
            <person name="Shen Q."/>
            <person name="Xue P."/>
            <person name="Zou S."/>
            <person name="Wang X."/>
            <person name="Liu X."/>
            <person name="Wang F."/>
            <person name="Yang Y."/>
            <person name="An X."/>
            <person name="Dong Z."/>
            <person name="Zhang K."/>
            <person name="Zhang X."/>
            <person name="Luo M.C."/>
            <person name="Dvorak J."/>
            <person name="Tong Y."/>
            <person name="Wang J."/>
            <person name="Yang H."/>
            <person name="Li Z."/>
            <person name="Wang D."/>
            <person name="Zhang A."/>
            <person name="Wang J."/>
        </authorList>
    </citation>
    <scope>NUCLEOTIDE SEQUENCE</scope>
    <source>
        <strain evidence="3">cv. G1812</strain>
    </source>
</reference>
<dbReference type="EnsemblPlants" id="TuG1812G0200001575.01.T01">
    <property type="protein sequence ID" value="TuG1812G0200001575.01.T01.cds337228"/>
    <property type="gene ID" value="TuG1812G0200001575.01"/>
</dbReference>
<protein>
    <submittedName>
        <fullName evidence="2">Uncharacterized protein</fullName>
    </submittedName>
</protein>
<evidence type="ECO:0000313" key="2">
    <source>
        <dbReference type="EnsemblPlants" id="TuG1812G0200001575.01.T01.cds337228"/>
    </source>
</evidence>
<proteinExistence type="predicted"/>
<feature type="region of interest" description="Disordered" evidence="1">
    <location>
        <begin position="166"/>
        <end position="190"/>
    </location>
</feature>
<dbReference type="Gramene" id="TuG1812G0200001575.01.T01">
    <property type="protein sequence ID" value="TuG1812G0200001575.01.T01.cds337228"/>
    <property type="gene ID" value="TuG1812G0200001575.01"/>
</dbReference>
<reference evidence="2" key="3">
    <citation type="submission" date="2022-06" db="UniProtKB">
        <authorList>
            <consortium name="EnsemblPlants"/>
        </authorList>
    </citation>
    <scope>IDENTIFICATION</scope>
</reference>
<sequence length="202" mass="22029">ESDVALVELDVHLQAEVVEALDGIGADGCDAARHEEVAGAADDGEIPRGVAHEVGADEVERALVCGRVEDDGEAEPGGQRLLLIVEVEPLSARRRLLPGQGQRPPHRHGVVEHHQRAEVGAVLPVSRGQRRRLGGRRRRRVRRVVAVVEDVVVVERHVHARLVGAVGDDPRQAVGGARHAQKKHHDHDGQRQLGRWREALHG</sequence>
<evidence type="ECO:0000313" key="3">
    <source>
        <dbReference type="Proteomes" id="UP000015106"/>
    </source>
</evidence>
<accession>A0A8R7PBF2</accession>
<dbReference type="AlphaFoldDB" id="A0A8R7PBF2"/>
<reference evidence="2" key="2">
    <citation type="submission" date="2018-03" db="EMBL/GenBank/DDBJ databases">
        <title>The Triticum urartu genome reveals the dynamic nature of wheat genome evolution.</title>
        <authorList>
            <person name="Ling H."/>
            <person name="Ma B."/>
            <person name="Shi X."/>
            <person name="Liu H."/>
            <person name="Dong L."/>
            <person name="Sun H."/>
            <person name="Cao Y."/>
            <person name="Gao Q."/>
            <person name="Zheng S."/>
            <person name="Li Y."/>
            <person name="Yu Y."/>
            <person name="Du H."/>
            <person name="Qi M."/>
            <person name="Li Y."/>
            <person name="Yu H."/>
            <person name="Cui Y."/>
            <person name="Wang N."/>
            <person name="Chen C."/>
            <person name="Wu H."/>
            <person name="Zhao Y."/>
            <person name="Zhang J."/>
            <person name="Li Y."/>
            <person name="Zhou W."/>
            <person name="Zhang B."/>
            <person name="Hu W."/>
            <person name="Eijk M."/>
            <person name="Tang J."/>
            <person name="Witsenboer H."/>
            <person name="Zhao S."/>
            <person name="Li Z."/>
            <person name="Zhang A."/>
            <person name="Wang D."/>
            <person name="Liang C."/>
        </authorList>
    </citation>
    <scope>NUCLEOTIDE SEQUENCE [LARGE SCALE GENOMIC DNA]</scope>
    <source>
        <strain evidence="2">cv. G1812</strain>
    </source>
</reference>
<organism evidence="2 3">
    <name type="scientific">Triticum urartu</name>
    <name type="common">Red wild einkorn</name>
    <name type="synonym">Crithodium urartu</name>
    <dbReference type="NCBI Taxonomy" id="4572"/>
    <lineage>
        <taxon>Eukaryota</taxon>
        <taxon>Viridiplantae</taxon>
        <taxon>Streptophyta</taxon>
        <taxon>Embryophyta</taxon>
        <taxon>Tracheophyta</taxon>
        <taxon>Spermatophyta</taxon>
        <taxon>Magnoliopsida</taxon>
        <taxon>Liliopsida</taxon>
        <taxon>Poales</taxon>
        <taxon>Poaceae</taxon>
        <taxon>BOP clade</taxon>
        <taxon>Pooideae</taxon>
        <taxon>Triticodae</taxon>
        <taxon>Triticeae</taxon>
        <taxon>Triticinae</taxon>
        <taxon>Triticum</taxon>
    </lineage>
</organism>
<evidence type="ECO:0000256" key="1">
    <source>
        <dbReference type="SAM" id="MobiDB-lite"/>
    </source>
</evidence>
<dbReference type="Proteomes" id="UP000015106">
    <property type="component" value="Chromosome 2"/>
</dbReference>